<organism evidence="2 3">
    <name type="scientific">Pacificitalea manganoxidans</name>
    <dbReference type="NCBI Taxonomy" id="1411902"/>
    <lineage>
        <taxon>Bacteria</taxon>
        <taxon>Pseudomonadati</taxon>
        <taxon>Pseudomonadota</taxon>
        <taxon>Alphaproteobacteria</taxon>
        <taxon>Rhodobacterales</taxon>
        <taxon>Paracoccaceae</taxon>
        <taxon>Pacificitalea</taxon>
    </lineage>
</organism>
<protein>
    <submittedName>
        <fullName evidence="2">ATP-dependent transcriptional regulator</fullName>
    </submittedName>
</protein>
<dbReference type="Pfam" id="PF11150">
    <property type="entry name" value="DUF2927"/>
    <property type="match status" value="1"/>
</dbReference>
<accession>A0A291LZW3</accession>
<dbReference type="Proteomes" id="UP000219050">
    <property type="component" value="Chromosome"/>
</dbReference>
<evidence type="ECO:0000313" key="3">
    <source>
        <dbReference type="Proteomes" id="UP000219050"/>
    </source>
</evidence>
<reference evidence="2 3" key="1">
    <citation type="submission" date="2017-05" db="EMBL/GenBank/DDBJ databases">
        <title>Comparative genomic and metabolic analysis of manganese-oxidizing mechanisms in Celeribater manganoxidans DY25T: its adaption to the environment of polymetallic nodule.</title>
        <authorList>
            <person name="Wang X."/>
        </authorList>
    </citation>
    <scope>NUCLEOTIDE SEQUENCE [LARGE SCALE GENOMIC DNA]</scope>
    <source>
        <strain evidence="2 3">DY25</strain>
    </source>
</reference>
<keyword evidence="3" id="KW-1185">Reference proteome</keyword>
<dbReference type="KEGG" id="cmag:CBW24_08305"/>
<dbReference type="RefSeq" id="WP_097373289.1">
    <property type="nucleotide sequence ID" value="NZ_CP021404.1"/>
</dbReference>
<name>A0A291LZW3_9RHOB</name>
<feature type="chain" id="PRO_5011973792" evidence="1">
    <location>
        <begin position="22"/>
        <end position="458"/>
    </location>
</feature>
<dbReference type="AlphaFoldDB" id="A0A291LZW3"/>
<evidence type="ECO:0000313" key="2">
    <source>
        <dbReference type="EMBL" id="ATI42005.1"/>
    </source>
</evidence>
<dbReference type="EMBL" id="CP021404">
    <property type="protein sequence ID" value="ATI42005.1"/>
    <property type="molecule type" value="Genomic_DNA"/>
</dbReference>
<dbReference type="InterPro" id="IPR021323">
    <property type="entry name" value="DUF2927"/>
</dbReference>
<proteinExistence type="predicted"/>
<evidence type="ECO:0000256" key="1">
    <source>
        <dbReference type="SAM" id="SignalP"/>
    </source>
</evidence>
<dbReference type="PROSITE" id="PS51257">
    <property type="entry name" value="PROKAR_LIPOPROTEIN"/>
    <property type="match status" value="1"/>
</dbReference>
<gene>
    <name evidence="2" type="ORF">CBW24_08305</name>
</gene>
<feature type="signal peptide" evidence="1">
    <location>
        <begin position="1"/>
        <end position="21"/>
    </location>
</feature>
<dbReference type="OrthoDB" id="7823193at2"/>
<keyword evidence="1" id="KW-0732">Signal</keyword>
<sequence length="458" mass="50078">MSLISRLSPALLAVSLLSACAAPVSEMPERRSAPAAALPPMKTFGAHPTVRPRRSNAALAADFMELSFRMESGRELPTFTRFEGPVSVRVLGNAGNLNADLSQLLGRLRREAGISVTRVDANQQANVTIEVISRAELQRSVPQAACFVVPRVSSWADFRRARRSRAVDWTTLRQREQVAIFLPGDVSPQEIRDCLHEELAQALGPLNDLYRLPDSVFNDDNFHTVLTGFDMLMLRAYYDPSLRSGMTPQEVATRLPAILDRINPAGRGGRSAMPDDTPRAWVDAIETALGPRGSDASRRAAARRAVEIAGARGWQDTRRGFSLYALGRLSLSESPEAALAAFLGAAQVYGNSYDTRIQAAHVNMQLAAFALSNGQPEATLAFVNDSLQVVMDSENAALLASLLMLKSEALEDLGRPSEARMVRLDSLGWARYGFGRDQVVRARQSEIAALSPRLLRER</sequence>